<name>A0A8H7XW41_PSICU</name>
<comment type="caution">
    <text evidence="1">The sequence shown here is derived from an EMBL/GenBank/DDBJ whole genome shotgun (WGS) entry which is preliminary data.</text>
</comment>
<organism evidence="1">
    <name type="scientific">Psilocybe cubensis</name>
    <name type="common">Psychedelic mushroom</name>
    <name type="synonym">Stropharia cubensis</name>
    <dbReference type="NCBI Taxonomy" id="181762"/>
    <lineage>
        <taxon>Eukaryota</taxon>
        <taxon>Fungi</taxon>
        <taxon>Dikarya</taxon>
        <taxon>Basidiomycota</taxon>
        <taxon>Agaricomycotina</taxon>
        <taxon>Agaricomycetes</taxon>
        <taxon>Agaricomycetidae</taxon>
        <taxon>Agaricales</taxon>
        <taxon>Agaricineae</taxon>
        <taxon>Strophariaceae</taxon>
        <taxon>Psilocybe</taxon>
    </lineage>
</organism>
<gene>
    <name evidence="1" type="ORF">JR316_008914</name>
</gene>
<dbReference type="InterPro" id="IPR002745">
    <property type="entry name" value="Ptrans_KptA/Tpt1"/>
</dbReference>
<evidence type="ECO:0000313" key="1">
    <source>
        <dbReference type="EMBL" id="KAG5166824.1"/>
    </source>
</evidence>
<proteinExistence type="predicted"/>
<protein>
    <submittedName>
        <fullName evidence="1">Uncharacterized protein</fullName>
    </submittedName>
</protein>
<dbReference type="Pfam" id="PF01885">
    <property type="entry name" value="PTS_2-RNA"/>
    <property type="match status" value="1"/>
</dbReference>
<dbReference type="GO" id="GO:0016740">
    <property type="term" value="F:transferase activity"/>
    <property type="evidence" value="ECO:0007669"/>
    <property type="project" value="InterPro"/>
</dbReference>
<dbReference type="SUPFAM" id="SSF56399">
    <property type="entry name" value="ADP-ribosylation"/>
    <property type="match status" value="1"/>
</dbReference>
<dbReference type="OrthoDB" id="419694at2759"/>
<reference evidence="1" key="1">
    <citation type="submission" date="2021-02" db="EMBL/GenBank/DDBJ databases">
        <title>Psilocybe cubensis genome.</title>
        <authorList>
            <person name="Mckernan K.J."/>
            <person name="Crawford S."/>
            <person name="Trippe A."/>
            <person name="Kane L.T."/>
            <person name="Mclaughlin S."/>
        </authorList>
    </citation>
    <scope>NUCLEOTIDE SEQUENCE [LARGE SCALE GENOMIC DNA]</scope>
    <source>
        <strain evidence="1">MGC-MH-2018</strain>
    </source>
</reference>
<dbReference type="EMBL" id="JAFIQS010000008">
    <property type="protein sequence ID" value="KAG5166824.1"/>
    <property type="molecule type" value="Genomic_DNA"/>
</dbReference>
<accession>A0A8H7XW41</accession>
<dbReference type="AlphaFoldDB" id="A0A8H7XW41"/>
<sequence>MNQCIRRLLSNSFKPWSNRRAVSTIAATVEEEEKWLELERKKLHRKYSLRIPPPARVGTSFLPAFPLPPRRPVRGVDKTTLDELYETLAFLLRNHAARDYGLSTRPDGYLSVSKLLNYPIFRGVDFFKLHDLANRGRKYHIHIIYDPTKIDGPWWIRCQKFQEEHFVYRPALLSNANGVAVYRTSLQLWDSYISRTGIARHNDEWIRLDPYVPNKSYIDSLEDEDEVFIFLDIHDCLLHGLRFFYELHTSQKRNATTPLMTKGDLFGNIPPSMFSRVLFVQATKKHAWGLDPLAAQKSWTVEPDDLDEYGMRKTFLPAPPRPLHAFVDFRGAVRPPHPETIQEATSAVNTT</sequence>